<protein>
    <recommendedName>
        <fullName evidence="2 8">Asparagine--tRNA ligase</fullName>
        <ecNumber evidence="2 8">6.1.1.22</ecNumber>
    </recommendedName>
</protein>
<dbReference type="Gene3D" id="2.40.50.140">
    <property type="entry name" value="Nucleic acid-binding proteins"/>
    <property type="match status" value="1"/>
</dbReference>
<dbReference type="PRINTS" id="PR01042">
    <property type="entry name" value="TRNASYNTHASP"/>
</dbReference>
<evidence type="ECO:0000256" key="3">
    <source>
        <dbReference type="ARBA" id="ARBA00022598"/>
    </source>
</evidence>
<dbReference type="CDD" id="cd00776">
    <property type="entry name" value="AsxRS_core"/>
    <property type="match status" value="1"/>
</dbReference>
<dbReference type="InterPro" id="IPR002312">
    <property type="entry name" value="Asp/Asn-tRNA-synth_IIb"/>
</dbReference>
<dbReference type="InterPro" id="IPR012340">
    <property type="entry name" value="NA-bd_OB-fold"/>
</dbReference>
<gene>
    <name evidence="10" type="ORF">UT63_C0093G0004</name>
</gene>
<evidence type="ECO:0000256" key="8">
    <source>
        <dbReference type="NCBIfam" id="TIGR00457"/>
    </source>
</evidence>
<evidence type="ECO:0000313" key="11">
    <source>
        <dbReference type="Proteomes" id="UP000034539"/>
    </source>
</evidence>
<dbReference type="InterPro" id="IPR045864">
    <property type="entry name" value="aa-tRNA-synth_II/BPL/LPL"/>
</dbReference>
<comment type="caution">
    <text evidence="10">The sequence shown here is derived from an EMBL/GenBank/DDBJ whole genome shotgun (WGS) entry which is preliminary data.</text>
</comment>
<keyword evidence="3 10" id="KW-0436">Ligase</keyword>
<dbReference type="PANTHER" id="PTHR22594:SF34">
    <property type="entry name" value="ASPARAGINE--TRNA LIGASE, MITOCHONDRIAL-RELATED"/>
    <property type="match status" value="1"/>
</dbReference>
<dbReference type="Pfam" id="PF01336">
    <property type="entry name" value="tRNA_anti-codon"/>
    <property type="match status" value="1"/>
</dbReference>
<dbReference type="EC" id="6.1.1.22" evidence="2 8"/>
<accession>A0A0G0PS69</accession>
<evidence type="ECO:0000256" key="6">
    <source>
        <dbReference type="ARBA" id="ARBA00022917"/>
    </source>
</evidence>
<dbReference type="GO" id="GO:0006421">
    <property type="term" value="P:asparaginyl-tRNA aminoacylation"/>
    <property type="evidence" value="ECO:0007669"/>
    <property type="project" value="UniProtKB-UniRule"/>
</dbReference>
<evidence type="ECO:0000313" key="10">
    <source>
        <dbReference type="EMBL" id="KKR30753.1"/>
    </source>
</evidence>
<keyword evidence="4" id="KW-0547">Nucleotide-binding</keyword>
<keyword evidence="6" id="KW-0648">Protein biosynthesis</keyword>
<dbReference type="PANTHER" id="PTHR22594">
    <property type="entry name" value="ASPARTYL/LYSYL-TRNA SYNTHETASE"/>
    <property type="match status" value="1"/>
</dbReference>
<comment type="similarity">
    <text evidence="1">Belongs to the class-II aminoacyl-tRNA synthetase family.</text>
</comment>
<dbReference type="InterPro" id="IPR004365">
    <property type="entry name" value="NA-bd_OB_tRNA"/>
</dbReference>
<dbReference type="GO" id="GO:0003676">
    <property type="term" value="F:nucleic acid binding"/>
    <property type="evidence" value="ECO:0007669"/>
    <property type="project" value="InterPro"/>
</dbReference>
<dbReference type="InterPro" id="IPR006195">
    <property type="entry name" value="aa-tRNA-synth_II"/>
</dbReference>
<evidence type="ECO:0000256" key="4">
    <source>
        <dbReference type="ARBA" id="ARBA00022741"/>
    </source>
</evidence>
<reference evidence="10 11" key="1">
    <citation type="journal article" date="2015" name="Nature">
        <title>rRNA introns, odd ribosomes, and small enigmatic genomes across a large radiation of phyla.</title>
        <authorList>
            <person name="Brown C.T."/>
            <person name="Hug L.A."/>
            <person name="Thomas B.C."/>
            <person name="Sharon I."/>
            <person name="Castelle C.J."/>
            <person name="Singh A."/>
            <person name="Wilkins M.J."/>
            <person name="Williams K.H."/>
            <person name="Banfield J.F."/>
        </authorList>
    </citation>
    <scope>NUCLEOTIDE SEQUENCE [LARGE SCALE GENOMIC DNA]</scope>
</reference>
<proteinExistence type="inferred from homology"/>
<dbReference type="EMBL" id="LBXN01000093">
    <property type="protein sequence ID" value="KKR30753.1"/>
    <property type="molecule type" value="Genomic_DNA"/>
</dbReference>
<name>A0A0G0PS69_9BACT</name>
<dbReference type="Proteomes" id="UP000034539">
    <property type="component" value="Unassembled WGS sequence"/>
</dbReference>
<dbReference type="SUPFAM" id="SSF50249">
    <property type="entry name" value="Nucleic acid-binding proteins"/>
    <property type="match status" value="1"/>
</dbReference>
<dbReference type="InterPro" id="IPR004364">
    <property type="entry name" value="Aa-tRNA-synt_II"/>
</dbReference>
<dbReference type="GO" id="GO:0004816">
    <property type="term" value="F:asparagine-tRNA ligase activity"/>
    <property type="evidence" value="ECO:0007669"/>
    <property type="project" value="UniProtKB-UniRule"/>
</dbReference>
<organism evidence="10 11">
    <name type="scientific">Candidatus Gottesmanbacteria bacterium GW2011_GWC2_39_8</name>
    <dbReference type="NCBI Taxonomy" id="1618450"/>
    <lineage>
        <taxon>Bacteria</taxon>
        <taxon>Candidatus Gottesmaniibacteriota</taxon>
    </lineage>
</organism>
<dbReference type="SUPFAM" id="SSF55681">
    <property type="entry name" value="Class II aaRS and biotin synthetases"/>
    <property type="match status" value="1"/>
</dbReference>
<evidence type="ECO:0000256" key="5">
    <source>
        <dbReference type="ARBA" id="ARBA00022840"/>
    </source>
</evidence>
<dbReference type="PROSITE" id="PS50862">
    <property type="entry name" value="AA_TRNA_LIGASE_II"/>
    <property type="match status" value="1"/>
</dbReference>
<dbReference type="InterPro" id="IPR004522">
    <property type="entry name" value="Asn-tRNA-ligase"/>
</dbReference>
<evidence type="ECO:0000256" key="1">
    <source>
        <dbReference type="ARBA" id="ARBA00008226"/>
    </source>
</evidence>
<keyword evidence="5" id="KW-0067">ATP-binding</keyword>
<dbReference type="Pfam" id="PF00152">
    <property type="entry name" value="tRNA-synt_2"/>
    <property type="match status" value="1"/>
</dbReference>
<evidence type="ECO:0000256" key="2">
    <source>
        <dbReference type="ARBA" id="ARBA00012816"/>
    </source>
</evidence>
<keyword evidence="7" id="KW-0030">Aminoacyl-tRNA synthetase</keyword>
<dbReference type="AlphaFoldDB" id="A0A0G0PS69"/>
<dbReference type="NCBIfam" id="TIGR00457">
    <property type="entry name" value="asnS"/>
    <property type="match status" value="1"/>
</dbReference>
<feature type="domain" description="Aminoacyl-transfer RNA synthetases class-II family profile" evidence="9">
    <location>
        <begin position="97"/>
        <end position="386"/>
    </location>
</feature>
<evidence type="ECO:0000256" key="7">
    <source>
        <dbReference type="ARBA" id="ARBA00023146"/>
    </source>
</evidence>
<dbReference type="PATRIC" id="fig|1618450.3.peg.1484"/>
<dbReference type="Gene3D" id="3.30.930.10">
    <property type="entry name" value="Bira Bifunctional Protein, Domain 2"/>
    <property type="match status" value="1"/>
</dbReference>
<dbReference type="NCBIfam" id="NF003037">
    <property type="entry name" value="PRK03932.1"/>
    <property type="match status" value="1"/>
</dbReference>
<evidence type="ECO:0000259" key="9">
    <source>
        <dbReference type="PROSITE" id="PS50862"/>
    </source>
</evidence>
<sequence>MQLRDGSGFIQGTVLKNEVTPEVFALADKITLESSLEVTGLLREEKRSPTGFELTVKDIKIYQLSEEFPIGKKEHGPDFLLQHRHLWLRSKRQWAILQIRNTLINGINEFLQKDNFIKIDAPMITPSACEGTTTLFQIDYFGEKAYLSQSGQLYLEAAIGSVGRCYDFAPVLRAEKSKTRRHLIEFWMMDAEAAFMEFEEMLSLEENLLQYLIEKVLETNQSELKILERNLETLVNIKKPFLRITFDEAVKKLHELGSDIKDGEDFGNDDETLLMNYYKQPIFVTHYPAKVKAFYCKRYPKNTDLALSADLLAPEGYGEIVGGGERENDYNTLLKRIEEHRYKKEDYDWYLDLRKYGSVPHSGFGIGLERIIAWICKLDHVRETIPFPRLLERAYP</sequence>
<dbReference type="GO" id="GO:0005524">
    <property type="term" value="F:ATP binding"/>
    <property type="evidence" value="ECO:0007669"/>
    <property type="project" value="UniProtKB-KW"/>
</dbReference>